<dbReference type="Pfam" id="PF02817">
    <property type="entry name" value="E3_binding"/>
    <property type="match status" value="1"/>
</dbReference>
<evidence type="ECO:0000259" key="8">
    <source>
        <dbReference type="PROSITE" id="PS51826"/>
    </source>
</evidence>
<evidence type="ECO:0000256" key="3">
    <source>
        <dbReference type="ARBA" id="ARBA00022679"/>
    </source>
</evidence>
<dbReference type="FunFam" id="3.30.559.10:FF:000007">
    <property type="entry name" value="Dihydrolipoamide acetyltransferase component of pyruvate dehydrogenase complex"/>
    <property type="match status" value="1"/>
</dbReference>
<dbReference type="Gene3D" id="4.10.320.10">
    <property type="entry name" value="E3-binding domain"/>
    <property type="match status" value="1"/>
</dbReference>
<keyword evidence="3 6" id="KW-0808">Transferase</keyword>
<dbReference type="Pfam" id="PF00198">
    <property type="entry name" value="2-oxoacid_dh"/>
    <property type="match status" value="1"/>
</dbReference>
<keyword evidence="4 6" id="KW-0450">Lipoyl</keyword>
<evidence type="ECO:0000313" key="10">
    <source>
        <dbReference type="Proteomes" id="UP000288623"/>
    </source>
</evidence>
<dbReference type="GO" id="GO:0031405">
    <property type="term" value="F:lipoic acid binding"/>
    <property type="evidence" value="ECO:0007669"/>
    <property type="project" value="TreeGrafter"/>
</dbReference>
<dbReference type="InterPro" id="IPR004167">
    <property type="entry name" value="PSBD"/>
</dbReference>
<dbReference type="Pfam" id="PF00364">
    <property type="entry name" value="Biotin_lipoyl"/>
    <property type="match status" value="1"/>
</dbReference>
<dbReference type="AlphaFoldDB" id="A0A433RX79"/>
<protein>
    <recommendedName>
        <fullName evidence="6">Dihydrolipoamide acetyltransferase component of pyruvate dehydrogenase complex</fullName>
        <ecNumber evidence="6">2.3.1.-</ecNumber>
    </recommendedName>
</protein>
<dbReference type="OrthoDB" id="9805770at2"/>
<evidence type="ECO:0000256" key="2">
    <source>
        <dbReference type="ARBA" id="ARBA00007317"/>
    </source>
</evidence>
<keyword evidence="5 6" id="KW-0012">Acyltransferase</keyword>
<dbReference type="GO" id="GO:0005737">
    <property type="term" value="C:cytoplasm"/>
    <property type="evidence" value="ECO:0007669"/>
    <property type="project" value="TreeGrafter"/>
</dbReference>
<sequence>MEKVLFTDVGEGLHEAEILQWFVDVGDTVERDEALVELQTDKVAIEVTAPKKGIIMQRIGDIGQRIIVGDTLVEVDTGEASSTVVEESQQVAAPEQAIESVATTEKKATLDEKGPKRIKAAPSVRKLARELGIDIQTVQASAAHGRITKEDIRNATSGSSAEVSQADPTKEAAKVSVHRVAPIMGEKRREKISGVRKQMYQNIAYSLANIPHTTAMYDMQVDELNRVRKDLKAFTEQPLTYLPFFIKIITYVLQENPIFNASIDEEKEEIIYHENVNIGIAMATKQGLVVPVIHNVETLSLEEIATQLQDLTERGRNNKLSLHELKGATFTISSTGMRGGVYATPVMTAPQVAILGLHAMVEKPVILPDRTIGIGTVMGSSLSFDHRIIDGEAVGYFMEAFKNYVENPKRLLLKA</sequence>
<dbReference type="InterPro" id="IPR023213">
    <property type="entry name" value="CAT-like_dom_sf"/>
</dbReference>
<proteinExistence type="inferred from homology"/>
<dbReference type="InterPro" id="IPR036625">
    <property type="entry name" value="E3-bd_dom_sf"/>
</dbReference>
<dbReference type="Gene3D" id="2.40.50.100">
    <property type="match status" value="1"/>
</dbReference>
<reference evidence="9 10" key="1">
    <citation type="submission" date="2014-11" db="EMBL/GenBank/DDBJ databases">
        <title>Genome sequence and analysis of novel Kurthia sp.</title>
        <authorList>
            <person name="Lawson J.N."/>
            <person name="Gonzalez J.E."/>
            <person name="Rinauldi L."/>
            <person name="Xuan Z."/>
            <person name="Firman A."/>
            <person name="Shaddox L."/>
            <person name="Trudeau A."/>
            <person name="Shah S."/>
            <person name="Reiman D."/>
        </authorList>
    </citation>
    <scope>NUCLEOTIDE SEQUENCE [LARGE SCALE GENOMIC DNA]</scope>
    <source>
        <strain evidence="9 10">3B1D</strain>
    </source>
</reference>
<organism evidence="9 10">
    <name type="scientific">Candidatus Kurthia intestinigallinarum</name>
    <dbReference type="NCBI Taxonomy" id="1562256"/>
    <lineage>
        <taxon>Bacteria</taxon>
        <taxon>Bacillati</taxon>
        <taxon>Bacillota</taxon>
        <taxon>Bacilli</taxon>
        <taxon>Bacillales</taxon>
        <taxon>Caryophanaceae</taxon>
        <taxon>Kurthia</taxon>
    </lineage>
</organism>
<dbReference type="InterPro" id="IPR003016">
    <property type="entry name" value="2-oxoA_DH_lipoyl-BS"/>
</dbReference>
<dbReference type="EMBL" id="JTFC01000009">
    <property type="protein sequence ID" value="RUS57885.1"/>
    <property type="molecule type" value="Genomic_DNA"/>
</dbReference>
<dbReference type="CDD" id="cd06849">
    <property type="entry name" value="lipoyl_domain"/>
    <property type="match status" value="1"/>
</dbReference>
<evidence type="ECO:0000256" key="4">
    <source>
        <dbReference type="ARBA" id="ARBA00022823"/>
    </source>
</evidence>
<dbReference type="PANTHER" id="PTHR43178">
    <property type="entry name" value="DIHYDROLIPOAMIDE ACETYLTRANSFERASE COMPONENT OF PYRUVATE DEHYDROGENASE COMPLEX"/>
    <property type="match status" value="1"/>
</dbReference>
<dbReference type="SUPFAM" id="SSF47005">
    <property type="entry name" value="Peripheral subunit-binding domain of 2-oxo acid dehydrogenase complex"/>
    <property type="match status" value="1"/>
</dbReference>
<evidence type="ECO:0000313" key="9">
    <source>
        <dbReference type="EMBL" id="RUS57885.1"/>
    </source>
</evidence>
<dbReference type="Proteomes" id="UP000288623">
    <property type="component" value="Unassembled WGS sequence"/>
</dbReference>
<accession>A0A433RX79</accession>
<dbReference type="InterPro" id="IPR050743">
    <property type="entry name" value="2-oxoacid_DH_E2_comp"/>
</dbReference>
<evidence type="ECO:0000256" key="6">
    <source>
        <dbReference type="RuleBase" id="RU003423"/>
    </source>
</evidence>
<dbReference type="PROSITE" id="PS51826">
    <property type="entry name" value="PSBD"/>
    <property type="match status" value="1"/>
</dbReference>
<keyword evidence="10" id="KW-1185">Reference proteome</keyword>
<dbReference type="InterPro" id="IPR001078">
    <property type="entry name" value="2-oxoacid_DH_actylTfrase"/>
</dbReference>
<dbReference type="Gene3D" id="3.30.559.10">
    <property type="entry name" value="Chloramphenicol acetyltransferase-like domain"/>
    <property type="match status" value="1"/>
</dbReference>
<dbReference type="GO" id="GO:0016407">
    <property type="term" value="F:acetyltransferase activity"/>
    <property type="evidence" value="ECO:0007669"/>
    <property type="project" value="TreeGrafter"/>
</dbReference>
<dbReference type="InterPro" id="IPR000089">
    <property type="entry name" value="Biotin_lipoyl"/>
</dbReference>
<comment type="similarity">
    <text evidence="2 6">Belongs to the 2-oxoacid dehydrogenase family.</text>
</comment>
<comment type="caution">
    <text evidence="9">The sequence shown here is derived from an EMBL/GenBank/DDBJ whole genome shotgun (WGS) entry which is preliminary data.</text>
</comment>
<dbReference type="PANTHER" id="PTHR43178:SF5">
    <property type="entry name" value="LIPOAMIDE ACYLTRANSFERASE COMPONENT OF BRANCHED-CHAIN ALPHA-KETO ACID DEHYDROGENASE COMPLEX, MITOCHONDRIAL"/>
    <property type="match status" value="1"/>
</dbReference>
<gene>
    <name evidence="9" type="ORF">QI30_02945</name>
</gene>
<dbReference type="PROSITE" id="PS00189">
    <property type="entry name" value="LIPOYL"/>
    <property type="match status" value="1"/>
</dbReference>
<evidence type="ECO:0000259" key="7">
    <source>
        <dbReference type="PROSITE" id="PS50968"/>
    </source>
</evidence>
<dbReference type="InterPro" id="IPR011053">
    <property type="entry name" value="Single_hybrid_motif"/>
</dbReference>
<feature type="domain" description="Lipoyl-binding" evidence="7">
    <location>
        <begin position="1"/>
        <end position="76"/>
    </location>
</feature>
<evidence type="ECO:0000256" key="5">
    <source>
        <dbReference type="ARBA" id="ARBA00023315"/>
    </source>
</evidence>
<dbReference type="RefSeq" id="WP_126989465.1">
    <property type="nucleotide sequence ID" value="NZ_JTFC01000009.1"/>
</dbReference>
<keyword evidence="9" id="KW-0670">Pyruvate</keyword>
<dbReference type="SUPFAM" id="SSF51230">
    <property type="entry name" value="Single hybrid motif"/>
    <property type="match status" value="1"/>
</dbReference>
<feature type="domain" description="Peripheral subunit-binding (PSBD)" evidence="8">
    <location>
        <begin position="119"/>
        <end position="156"/>
    </location>
</feature>
<dbReference type="SUPFAM" id="SSF52777">
    <property type="entry name" value="CoA-dependent acyltransferases"/>
    <property type="match status" value="1"/>
</dbReference>
<name>A0A433RX79_9BACL</name>
<comment type="cofactor">
    <cofactor evidence="1 6">
        <name>(R)-lipoate</name>
        <dbReference type="ChEBI" id="CHEBI:83088"/>
    </cofactor>
</comment>
<dbReference type="PROSITE" id="PS50968">
    <property type="entry name" value="BIOTINYL_LIPOYL"/>
    <property type="match status" value="1"/>
</dbReference>
<dbReference type="EC" id="2.3.1.-" evidence="6"/>
<evidence type="ECO:0000256" key="1">
    <source>
        <dbReference type="ARBA" id="ARBA00001938"/>
    </source>
</evidence>